<keyword evidence="1" id="KW-1133">Transmembrane helix</keyword>
<feature type="transmembrane region" description="Helical" evidence="1">
    <location>
        <begin position="34"/>
        <end position="55"/>
    </location>
</feature>
<evidence type="ECO:0008006" key="4">
    <source>
        <dbReference type="Google" id="ProtNLM"/>
    </source>
</evidence>
<evidence type="ECO:0000256" key="1">
    <source>
        <dbReference type="SAM" id="Phobius"/>
    </source>
</evidence>
<proteinExistence type="predicted"/>
<dbReference type="EMBL" id="JBEVYD010000002">
    <property type="protein sequence ID" value="KAL3235113.1"/>
    <property type="molecule type" value="Genomic_DNA"/>
</dbReference>
<reference evidence="2 3" key="1">
    <citation type="submission" date="2024-05" db="EMBL/GenBank/DDBJ databases">
        <title>Long read based assembly of the Candida bracarensis genome reveals expanded adhesin content.</title>
        <authorList>
            <person name="Marcet-Houben M."/>
            <person name="Ksiezopolska E."/>
            <person name="Gabaldon T."/>
        </authorList>
    </citation>
    <scope>NUCLEOTIDE SEQUENCE [LARGE SCALE GENOMIC DNA]</scope>
    <source>
        <strain evidence="2 3">CBM6</strain>
    </source>
</reference>
<keyword evidence="1" id="KW-0812">Transmembrane</keyword>
<protein>
    <recommendedName>
        <fullName evidence="4">Phospholipid/glycerol acyltransferase domain-containing protein</fullName>
    </recommendedName>
</protein>
<accession>A0ABR4P0L0</accession>
<organism evidence="2 3">
    <name type="scientific">Nakaseomyces bracarensis</name>
    <dbReference type="NCBI Taxonomy" id="273131"/>
    <lineage>
        <taxon>Eukaryota</taxon>
        <taxon>Fungi</taxon>
        <taxon>Dikarya</taxon>
        <taxon>Ascomycota</taxon>
        <taxon>Saccharomycotina</taxon>
        <taxon>Saccharomycetes</taxon>
        <taxon>Saccharomycetales</taxon>
        <taxon>Saccharomycetaceae</taxon>
        <taxon>Nakaseomyces</taxon>
    </lineage>
</organism>
<keyword evidence="3" id="KW-1185">Reference proteome</keyword>
<evidence type="ECO:0000313" key="3">
    <source>
        <dbReference type="Proteomes" id="UP001623330"/>
    </source>
</evidence>
<comment type="caution">
    <text evidence="2">The sequence shown here is derived from an EMBL/GenBank/DDBJ whole genome shotgun (WGS) entry which is preliminary data.</text>
</comment>
<keyword evidence="1" id="KW-0472">Membrane</keyword>
<evidence type="ECO:0000313" key="2">
    <source>
        <dbReference type="EMBL" id="KAL3235113.1"/>
    </source>
</evidence>
<dbReference type="Proteomes" id="UP001623330">
    <property type="component" value="Unassembled WGS sequence"/>
</dbReference>
<gene>
    <name evidence="2" type="ORF">RNJ44_02901</name>
</gene>
<name>A0ABR4P0L0_9SACH</name>
<sequence>MEKFSNWRDKGTGIAPFLPNTITGPSTVSKGLHFVWYAVKMVLLLPVMLVVMVIGDKFWHRFIFRVLYGYREDITVVGVKRRQVVPWQHYPLRNNIYVANASSPWDGIVLSLIAEGPSVFLVPNGGVFYRMNTEQYYSFAISGSLDAKKYGKEVASINECKDRVVFMFLEGTCSNGKSVLPFEVTSKQLDQFLYGADERDVPEKDRRQLFTVQVKINSSLVTPLGIARKDYFFRSIMKGVKMKIKISHEPFSSRNLDALRAALMDGDKYKLVSKSLGLEAKRKFAADFYAKRPVK</sequence>